<sequence>MNERRPDYDPGAAYCRPAAMTYDVIDKDRPTAEWIERLSQRFPVEREIDRVLRRKLELRPGPSFGGANLERLVEGVRALIATIHSGDFSIVDPHWLTGGASKLQMAFTLDWIPPDGSPSLTRLVLRMEPAASVCETSRLREHQMLSLFEGIVPVPKAYWVDPDATFLPYPALIYGFSEGVTKPSRSTSNVTGLGINLGIELRERLTPHFLSQLALIHKAPIDHPALTAFDKPDTPYRAAEWALNWWERVWEEDAGEDIPLMRFAAGWMRHNLPRADRHSIIHADYRTGNFLFDEESARITAWLDWELAHIGDRHEDLAWTMSPAFGHYSEGGDFLTCGLLPETQFLARYEEASGLPAIPATLHFYRVLSAYKAIVIVLGAGFRNARNGKSHQDVLLVWLMGLAYPLLEELRSRLEEAI</sequence>
<name>A0A7W7B5H6_9SPHN</name>
<reference evidence="2 3" key="1">
    <citation type="submission" date="2020-08" db="EMBL/GenBank/DDBJ databases">
        <title>Genomic Encyclopedia of Type Strains, Phase IV (KMG-IV): sequencing the most valuable type-strain genomes for metagenomic binning, comparative biology and taxonomic classification.</title>
        <authorList>
            <person name="Goeker M."/>
        </authorList>
    </citation>
    <scope>NUCLEOTIDE SEQUENCE [LARGE SCALE GENOMIC DNA]</scope>
    <source>
        <strain evidence="2 3">DSM 17328</strain>
    </source>
</reference>
<dbReference type="AlphaFoldDB" id="A0A7W7B5H6"/>
<dbReference type="Gene3D" id="3.90.1200.10">
    <property type="match status" value="1"/>
</dbReference>
<dbReference type="PANTHER" id="PTHR21310:SF40">
    <property type="entry name" value="AMINOGLYCOSIDE PHOSPHOTRANSFERASE DOMAIN-CONTAINING PROTEIN-RELATED"/>
    <property type="match status" value="1"/>
</dbReference>
<comment type="caution">
    <text evidence="2">The sequence shown here is derived from an EMBL/GenBank/DDBJ whole genome shotgun (WGS) entry which is preliminary data.</text>
</comment>
<evidence type="ECO:0000313" key="3">
    <source>
        <dbReference type="Proteomes" id="UP000566324"/>
    </source>
</evidence>
<dbReference type="CDD" id="cd05154">
    <property type="entry name" value="ACAD10_11_N-like"/>
    <property type="match status" value="1"/>
</dbReference>
<keyword evidence="3" id="KW-1185">Reference proteome</keyword>
<dbReference type="InterPro" id="IPR002575">
    <property type="entry name" value="Aminoglycoside_PTrfase"/>
</dbReference>
<dbReference type="EMBL" id="JACHNZ010000039">
    <property type="protein sequence ID" value="MBB4633302.1"/>
    <property type="molecule type" value="Genomic_DNA"/>
</dbReference>
<proteinExistence type="predicted"/>
<dbReference type="InterPro" id="IPR051678">
    <property type="entry name" value="AGP_Transferase"/>
</dbReference>
<dbReference type="InterPro" id="IPR041726">
    <property type="entry name" value="ACAD10_11_N"/>
</dbReference>
<protein>
    <submittedName>
        <fullName evidence="2">Aminoglycoside phosphotransferase (APT) family kinase protein</fullName>
    </submittedName>
</protein>
<keyword evidence="2" id="KW-0418">Kinase</keyword>
<organism evidence="2 3">
    <name type="scientific">Sphingosinicella soli</name>
    <dbReference type="NCBI Taxonomy" id="333708"/>
    <lineage>
        <taxon>Bacteria</taxon>
        <taxon>Pseudomonadati</taxon>
        <taxon>Pseudomonadota</taxon>
        <taxon>Alphaproteobacteria</taxon>
        <taxon>Sphingomonadales</taxon>
        <taxon>Sphingosinicellaceae</taxon>
        <taxon>Sphingosinicella</taxon>
    </lineage>
</organism>
<dbReference type="SUPFAM" id="SSF56112">
    <property type="entry name" value="Protein kinase-like (PK-like)"/>
    <property type="match status" value="1"/>
</dbReference>
<keyword evidence="2" id="KW-0808">Transferase</keyword>
<dbReference type="PANTHER" id="PTHR21310">
    <property type="entry name" value="AMINOGLYCOSIDE PHOSPHOTRANSFERASE-RELATED-RELATED"/>
    <property type="match status" value="1"/>
</dbReference>
<dbReference type="Gene3D" id="3.30.200.20">
    <property type="entry name" value="Phosphorylase Kinase, domain 1"/>
    <property type="match status" value="1"/>
</dbReference>
<dbReference type="GO" id="GO:0016301">
    <property type="term" value="F:kinase activity"/>
    <property type="evidence" value="ECO:0007669"/>
    <property type="project" value="UniProtKB-KW"/>
</dbReference>
<dbReference type="Proteomes" id="UP000566324">
    <property type="component" value="Unassembled WGS sequence"/>
</dbReference>
<dbReference type="InterPro" id="IPR011009">
    <property type="entry name" value="Kinase-like_dom_sf"/>
</dbReference>
<accession>A0A7W7B5H6</accession>
<dbReference type="Pfam" id="PF01636">
    <property type="entry name" value="APH"/>
    <property type="match status" value="1"/>
</dbReference>
<feature type="domain" description="Aminoglycoside phosphotransferase" evidence="1">
    <location>
        <begin position="122"/>
        <end position="322"/>
    </location>
</feature>
<evidence type="ECO:0000313" key="2">
    <source>
        <dbReference type="EMBL" id="MBB4633302.1"/>
    </source>
</evidence>
<dbReference type="RefSeq" id="WP_207791431.1">
    <property type="nucleotide sequence ID" value="NZ_JACHNZ010000039.1"/>
</dbReference>
<gene>
    <name evidence="2" type="ORF">GGQ98_002936</name>
</gene>
<evidence type="ECO:0000259" key="1">
    <source>
        <dbReference type="Pfam" id="PF01636"/>
    </source>
</evidence>